<dbReference type="Pfam" id="PF00583">
    <property type="entry name" value="Acetyltransf_1"/>
    <property type="match status" value="1"/>
</dbReference>
<dbReference type="InterPro" id="IPR000182">
    <property type="entry name" value="GNAT_dom"/>
</dbReference>
<dbReference type="CDD" id="cd04301">
    <property type="entry name" value="NAT_SF"/>
    <property type="match status" value="1"/>
</dbReference>
<reference evidence="2 3" key="1">
    <citation type="submission" date="2019-04" db="EMBL/GenBank/DDBJ databases">
        <title>Genome sequence of Bacillus hwajinpoensis strain Y2.</title>
        <authorList>
            <person name="Fair J.L."/>
            <person name="Maclea K.S."/>
        </authorList>
    </citation>
    <scope>NUCLEOTIDE SEQUENCE [LARGE SCALE GENOMIC DNA]</scope>
    <source>
        <strain evidence="2 3">Y2</strain>
    </source>
</reference>
<dbReference type="OrthoDB" id="9795206at2"/>
<dbReference type="SUPFAM" id="SSF55729">
    <property type="entry name" value="Acyl-CoA N-acyltransferases (Nat)"/>
    <property type="match status" value="1"/>
</dbReference>
<proteinExistence type="predicted"/>
<organism evidence="2 3">
    <name type="scientific">Guptibacillus hwajinpoensis</name>
    <dbReference type="NCBI Taxonomy" id="208199"/>
    <lineage>
        <taxon>Bacteria</taxon>
        <taxon>Bacillati</taxon>
        <taxon>Bacillota</taxon>
        <taxon>Bacilli</taxon>
        <taxon>Bacillales</taxon>
        <taxon>Guptibacillaceae</taxon>
        <taxon>Guptibacillus</taxon>
    </lineage>
</organism>
<dbReference type="Gene3D" id="3.40.630.30">
    <property type="match status" value="1"/>
</dbReference>
<dbReference type="RefSeq" id="WP_136946097.1">
    <property type="nucleotide sequence ID" value="NZ_SWFM01000001.1"/>
</dbReference>
<keyword evidence="2" id="KW-0808">Transferase</keyword>
<dbReference type="PROSITE" id="PS51186">
    <property type="entry name" value="GNAT"/>
    <property type="match status" value="1"/>
</dbReference>
<name>A0A4U1MND2_9BACL</name>
<dbReference type="EMBL" id="SWFM01000001">
    <property type="protein sequence ID" value="TKD72246.1"/>
    <property type="molecule type" value="Genomic_DNA"/>
</dbReference>
<dbReference type="PANTHER" id="PTHR43415">
    <property type="entry name" value="SPERMIDINE N(1)-ACETYLTRANSFERASE"/>
    <property type="match status" value="1"/>
</dbReference>
<evidence type="ECO:0000313" key="2">
    <source>
        <dbReference type="EMBL" id="TKD72246.1"/>
    </source>
</evidence>
<gene>
    <name evidence="2" type="ORF">FBF83_05505</name>
</gene>
<accession>A0A4U1MND2</accession>
<evidence type="ECO:0000313" key="3">
    <source>
        <dbReference type="Proteomes" id="UP000310541"/>
    </source>
</evidence>
<dbReference type="Proteomes" id="UP000310541">
    <property type="component" value="Unassembled WGS sequence"/>
</dbReference>
<sequence length="173" mass="20346">MTIKFIKLTKPTSLFVEVLNRWENDTALMPLIRPNKNKEELERSETITLDGIQERLKYQELFQICLDDHLVGEINYMIDPPHLFKEEPGTAWIGITIGEPSARGKGIGRQAINFIEKQIKQQGLHRIELGVFEFNTKAYALYQKLGYKEIARLEEFTYYQGKMWSDIRMEKYL</sequence>
<dbReference type="GO" id="GO:0016747">
    <property type="term" value="F:acyltransferase activity, transferring groups other than amino-acyl groups"/>
    <property type="evidence" value="ECO:0007669"/>
    <property type="project" value="InterPro"/>
</dbReference>
<evidence type="ECO:0000259" key="1">
    <source>
        <dbReference type="PROSITE" id="PS51186"/>
    </source>
</evidence>
<dbReference type="PANTHER" id="PTHR43415:SF3">
    <property type="entry name" value="GNAT-FAMILY ACETYLTRANSFERASE"/>
    <property type="match status" value="1"/>
</dbReference>
<feature type="domain" description="N-acetyltransferase" evidence="1">
    <location>
        <begin position="19"/>
        <end position="173"/>
    </location>
</feature>
<protein>
    <submittedName>
        <fullName evidence="2">GNAT family N-acetyltransferase</fullName>
    </submittedName>
</protein>
<comment type="caution">
    <text evidence="2">The sequence shown here is derived from an EMBL/GenBank/DDBJ whole genome shotgun (WGS) entry which is preliminary data.</text>
</comment>
<dbReference type="AlphaFoldDB" id="A0A4U1MND2"/>
<dbReference type="InterPro" id="IPR016181">
    <property type="entry name" value="Acyl_CoA_acyltransferase"/>
</dbReference>